<dbReference type="EMBL" id="JAWZYT010003851">
    <property type="protein sequence ID" value="KAK4296439.1"/>
    <property type="molecule type" value="Genomic_DNA"/>
</dbReference>
<reference evidence="1" key="1">
    <citation type="submission" date="2023-11" db="EMBL/GenBank/DDBJ databases">
        <title>Genome assemblies of two species of porcelain crab, Petrolisthes cinctipes and Petrolisthes manimaculis (Anomura: Porcellanidae).</title>
        <authorList>
            <person name="Angst P."/>
        </authorList>
    </citation>
    <scope>NUCLEOTIDE SEQUENCE</scope>
    <source>
        <strain evidence="1">PB745_02</strain>
        <tissue evidence="1">Gill</tissue>
    </source>
</reference>
<evidence type="ECO:0000313" key="2">
    <source>
        <dbReference type="Proteomes" id="UP001292094"/>
    </source>
</evidence>
<sequence length="230" mass="24724">MRPLSVPLLKSAKTVKIAREGGLLSPQGTRGGTSGTGCPSWPTEVGDWVRAGRGDQGPARQVSAGTGRYCRCRAVQYSPYLVPVCVVGRPLIVKGRPRPTLLFCSCWCTLASRLGSGNERQHDNWWQWQVRSVRSGTAARCLPPAHTGWVVWVGGGSTPRRSFTTLHRPHGPARSTLASGLAGGWGRTTHYHSESCINATLSGGGRSTPHLRCRSRSVLALCVSLTLNCL</sequence>
<name>A0AAE1NUD6_9EUCA</name>
<evidence type="ECO:0000313" key="1">
    <source>
        <dbReference type="EMBL" id="KAK4296439.1"/>
    </source>
</evidence>
<organism evidence="1 2">
    <name type="scientific">Petrolisthes manimaculis</name>
    <dbReference type="NCBI Taxonomy" id="1843537"/>
    <lineage>
        <taxon>Eukaryota</taxon>
        <taxon>Metazoa</taxon>
        <taxon>Ecdysozoa</taxon>
        <taxon>Arthropoda</taxon>
        <taxon>Crustacea</taxon>
        <taxon>Multicrustacea</taxon>
        <taxon>Malacostraca</taxon>
        <taxon>Eumalacostraca</taxon>
        <taxon>Eucarida</taxon>
        <taxon>Decapoda</taxon>
        <taxon>Pleocyemata</taxon>
        <taxon>Anomura</taxon>
        <taxon>Galatheoidea</taxon>
        <taxon>Porcellanidae</taxon>
        <taxon>Petrolisthes</taxon>
    </lineage>
</organism>
<proteinExistence type="predicted"/>
<protein>
    <submittedName>
        <fullName evidence="1">Uncharacterized protein</fullName>
    </submittedName>
</protein>
<dbReference type="Proteomes" id="UP001292094">
    <property type="component" value="Unassembled WGS sequence"/>
</dbReference>
<accession>A0AAE1NUD6</accession>
<keyword evidence="2" id="KW-1185">Reference proteome</keyword>
<comment type="caution">
    <text evidence="1">The sequence shown here is derived from an EMBL/GenBank/DDBJ whole genome shotgun (WGS) entry which is preliminary data.</text>
</comment>
<gene>
    <name evidence="1" type="ORF">Pmani_031069</name>
</gene>
<dbReference type="AlphaFoldDB" id="A0AAE1NUD6"/>